<evidence type="ECO:0000313" key="8">
    <source>
        <dbReference type="Proteomes" id="UP000663825"/>
    </source>
</evidence>
<dbReference type="Proteomes" id="UP000663865">
    <property type="component" value="Unassembled WGS sequence"/>
</dbReference>
<keyword evidence="2" id="KW-0732">Signal</keyword>
<dbReference type="Proteomes" id="UP000663869">
    <property type="component" value="Unassembled WGS sequence"/>
</dbReference>
<feature type="chain" id="PRO_5036231842" evidence="2">
    <location>
        <begin position="23"/>
        <end position="211"/>
    </location>
</feature>
<sequence length="211" mass="23768">MPMDECRSCLVIFLFLIAVVECKKIDGWPMSASGTVQTNWTGTWHGTLQAYPEGEIGAGWNTTLEIGPYPMFDGSCTMWRGIFKENGTIKLTKDNRFCRGHGPDDLYFDNGGGGKIAVQWIHNVLVSPFKYNGVFVVASMRMREDILEEEILITGDNPAVQNVTVSIRAHSIHIKTMRRMSMSNSGEKSFRSPFLVIYALFFLRFGFLLHA</sequence>
<dbReference type="EMBL" id="CAJNXB010001117">
    <property type="protein sequence ID" value="CAF3133117.1"/>
    <property type="molecule type" value="Genomic_DNA"/>
</dbReference>
<comment type="caution">
    <text evidence="3">The sequence shown here is derived from an EMBL/GenBank/DDBJ whole genome shotgun (WGS) entry which is preliminary data.</text>
</comment>
<reference evidence="3" key="1">
    <citation type="submission" date="2021-02" db="EMBL/GenBank/DDBJ databases">
        <authorList>
            <person name="Nowell W R."/>
        </authorList>
    </citation>
    <scope>NUCLEOTIDE SEQUENCE</scope>
</reference>
<dbReference type="AlphaFoldDB" id="A0A817NYF5"/>
<accession>A0A817NYF5</accession>
<feature type="transmembrane region" description="Helical" evidence="1">
    <location>
        <begin position="190"/>
        <end position="209"/>
    </location>
</feature>
<evidence type="ECO:0000256" key="2">
    <source>
        <dbReference type="SAM" id="SignalP"/>
    </source>
</evidence>
<name>A0A817NYF5_9BILA</name>
<dbReference type="EMBL" id="CAJNYD010004959">
    <property type="protein sequence ID" value="CAF3652075.1"/>
    <property type="molecule type" value="Genomic_DNA"/>
</dbReference>
<gene>
    <name evidence="4" type="ORF">FME351_LOCUS5459</name>
    <name evidence="7" type="ORF">GRG538_LOCUS27335</name>
    <name evidence="5" type="ORF">KIK155_LOCUS16314</name>
    <name evidence="6" type="ORF">LUA448_LOCUS33028</name>
    <name evidence="3" type="ORF">TIS948_LOCUS8673</name>
</gene>
<dbReference type="Proteomes" id="UP000663825">
    <property type="component" value="Unassembled WGS sequence"/>
</dbReference>
<keyword evidence="1" id="KW-0812">Transmembrane</keyword>
<evidence type="ECO:0000313" key="7">
    <source>
        <dbReference type="EMBL" id="CAF3685701.1"/>
    </source>
</evidence>
<dbReference type="Proteomes" id="UP000663872">
    <property type="component" value="Unassembled WGS sequence"/>
</dbReference>
<dbReference type="EMBL" id="CAJNYT010004740">
    <property type="protein sequence ID" value="CAF3685701.1"/>
    <property type="molecule type" value="Genomic_DNA"/>
</dbReference>
<dbReference type="Proteomes" id="UP000663833">
    <property type="component" value="Unassembled WGS sequence"/>
</dbReference>
<evidence type="ECO:0000313" key="6">
    <source>
        <dbReference type="EMBL" id="CAF3652075.1"/>
    </source>
</evidence>
<evidence type="ECO:0000256" key="1">
    <source>
        <dbReference type="SAM" id="Phobius"/>
    </source>
</evidence>
<keyword evidence="1" id="KW-1133">Transmembrane helix</keyword>
<feature type="signal peptide" evidence="2">
    <location>
        <begin position="1"/>
        <end position="22"/>
    </location>
</feature>
<organism evidence="3 8">
    <name type="scientific">Rotaria socialis</name>
    <dbReference type="NCBI Taxonomy" id="392032"/>
    <lineage>
        <taxon>Eukaryota</taxon>
        <taxon>Metazoa</taxon>
        <taxon>Spiralia</taxon>
        <taxon>Gnathifera</taxon>
        <taxon>Rotifera</taxon>
        <taxon>Eurotatoria</taxon>
        <taxon>Bdelloidea</taxon>
        <taxon>Philodinida</taxon>
        <taxon>Philodinidae</taxon>
        <taxon>Rotaria</taxon>
    </lineage>
</organism>
<keyword evidence="1" id="KW-0472">Membrane</keyword>
<dbReference type="EMBL" id="CAJNYV010002905">
    <property type="protein sequence ID" value="CAF3510277.1"/>
    <property type="molecule type" value="Genomic_DNA"/>
</dbReference>
<protein>
    <submittedName>
        <fullName evidence="3">Uncharacterized protein</fullName>
    </submittedName>
</protein>
<evidence type="ECO:0000313" key="5">
    <source>
        <dbReference type="EMBL" id="CAF3510277.1"/>
    </source>
</evidence>
<evidence type="ECO:0000313" key="4">
    <source>
        <dbReference type="EMBL" id="CAF3361462.1"/>
    </source>
</evidence>
<dbReference type="EMBL" id="CAJNYU010000461">
    <property type="protein sequence ID" value="CAF3361462.1"/>
    <property type="molecule type" value="Genomic_DNA"/>
</dbReference>
<evidence type="ECO:0000313" key="3">
    <source>
        <dbReference type="EMBL" id="CAF3133117.1"/>
    </source>
</evidence>
<proteinExistence type="predicted"/>
<dbReference type="OrthoDB" id="10037162at2759"/>